<proteinExistence type="predicted"/>
<sequence>MCSMETDDLIERNGPLQVPSNSHVLLSNLTDEERCTRISDVLKKRDVAQHLYDAYAAALTCHSPDDDDLKRIAILHDELQNAMKELNVDELEDQGTDTVQITKRMPPIMVKPTDNLNAIIAKFDKSFESKVTIKIAGEMIKMFPLDENQHRAITKYLTENSI</sequence>
<evidence type="ECO:0000313" key="1">
    <source>
        <dbReference type="EMBL" id="GIY00667.1"/>
    </source>
</evidence>
<dbReference type="Proteomes" id="UP001054945">
    <property type="component" value="Unassembled WGS sequence"/>
</dbReference>
<dbReference type="EMBL" id="BPLR01005213">
    <property type="protein sequence ID" value="GIY00667.1"/>
    <property type="molecule type" value="Genomic_DNA"/>
</dbReference>
<evidence type="ECO:0000313" key="2">
    <source>
        <dbReference type="Proteomes" id="UP001054945"/>
    </source>
</evidence>
<gene>
    <name evidence="1" type="ORF">CEXT_664641</name>
</gene>
<name>A0AAV4PUF1_CAEEX</name>
<organism evidence="1 2">
    <name type="scientific">Caerostris extrusa</name>
    <name type="common">Bark spider</name>
    <name type="synonym">Caerostris bankana</name>
    <dbReference type="NCBI Taxonomy" id="172846"/>
    <lineage>
        <taxon>Eukaryota</taxon>
        <taxon>Metazoa</taxon>
        <taxon>Ecdysozoa</taxon>
        <taxon>Arthropoda</taxon>
        <taxon>Chelicerata</taxon>
        <taxon>Arachnida</taxon>
        <taxon>Araneae</taxon>
        <taxon>Araneomorphae</taxon>
        <taxon>Entelegynae</taxon>
        <taxon>Araneoidea</taxon>
        <taxon>Araneidae</taxon>
        <taxon>Caerostris</taxon>
    </lineage>
</organism>
<keyword evidence="2" id="KW-1185">Reference proteome</keyword>
<comment type="caution">
    <text evidence="1">The sequence shown here is derived from an EMBL/GenBank/DDBJ whole genome shotgun (WGS) entry which is preliminary data.</text>
</comment>
<reference evidence="1 2" key="1">
    <citation type="submission" date="2021-06" db="EMBL/GenBank/DDBJ databases">
        <title>Caerostris extrusa draft genome.</title>
        <authorList>
            <person name="Kono N."/>
            <person name="Arakawa K."/>
        </authorList>
    </citation>
    <scope>NUCLEOTIDE SEQUENCE [LARGE SCALE GENOMIC DNA]</scope>
</reference>
<dbReference type="AlphaFoldDB" id="A0AAV4PUF1"/>
<protein>
    <submittedName>
        <fullName evidence="1">Uncharacterized protein</fullName>
    </submittedName>
</protein>
<accession>A0AAV4PUF1</accession>